<dbReference type="AlphaFoldDB" id="A0A2L2T8H0"/>
<name>A0A2L2T8H0_9HYPO</name>
<feature type="coiled-coil region" evidence="2">
    <location>
        <begin position="102"/>
        <end position="129"/>
    </location>
</feature>
<dbReference type="PROSITE" id="PS50158">
    <property type="entry name" value="ZF_CCHC"/>
    <property type="match status" value="1"/>
</dbReference>
<reference evidence="6" key="1">
    <citation type="submission" date="2014-10" db="EMBL/GenBank/DDBJ databases">
        <authorList>
            <person name="King R."/>
        </authorList>
    </citation>
    <scope>NUCLEOTIDE SEQUENCE [LARGE SCALE GENOMIC DNA]</scope>
    <source>
        <strain evidence="6">A3/5</strain>
    </source>
</reference>
<evidence type="ECO:0000256" key="3">
    <source>
        <dbReference type="SAM" id="MobiDB-lite"/>
    </source>
</evidence>
<dbReference type="InterPro" id="IPR036875">
    <property type="entry name" value="Znf_CCHC_sf"/>
</dbReference>
<dbReference type="Gene3D" id="4.10.60.10">
    <property type="entry name" value="Zinc finger, CCHC-type"/>
    <property type="match status" value="1"/>
</dbReference>
<keyword evidence="1" id="KW-0479">Metal-binding</keyword>
<feature type="compositionally biased region" description="Basic and acidic residues" evidence="3">
    <location>
        <begin position="22"/>
        <end position="31"/>
    </location>
</feature>
<feature type="compositionally biased region" description="Basic and acidic residues" evidence="3">
    <location>
        <begin position="40"/>
        <end position="52"/>
    </location>
</feature>
<dbReference type="EMBL" id="LN649229">
    <property type="protein sequence ID" value="CEI67194.1"/>
    <property type="molecule type" value="Genomic_DNA"/>
</dbReference>
<dbReference type="GO" id="GO:0003676">
    <property type="term" value="F:nucleic acid binding"/>
    <property type="evidence" value="ECO:0007669"/>
    <property type="project" value="InterPro"/>
</dbReference>
<keyword evidence="6" id="KW-1185">Reference proteome</keyword>
<evidence type="ECO:0000256" key="2">
    <source>
        <dbReference type="SAM" id="Coils"/>
    </source>
</evidence>
<evidence type="ECO:0000313" key="6">
    <source>
        <dbReference type="Proteomes" id="UP000245910"/>
    </source>
</evidence>
<feature type="region of interest" description="Disordered" evidence="3">
    <location>
        <begin position="22"/>
        <end position="52"/>
    </location>
</feature>
<dbReference type="SUPFAM" id="SSF57756">
    <property type="entry name" value="Retrovirus zinc finger-like domains"/>
    <property type="match status" value="1"/>
</dbReference>
<keyword evidence="2" id="KW-0175">Coiled coil</keyword>
<dbReference type="GO" id="GO:0008270">
    <property type="term" value="F:zinc ion binding"/>
    <property type="evidence" value="ECO:0007669"/>
    <property type="project" value="UniProtKB-KW"/>
</dbReference>
<accession>A0A2L2T8H0</accession>
<organism evidence="5 6">
    <name type="scientific">Fusarium venenatum</name>
    <dbReference type="NCBI Taxonomy" id="56646"/>
    <lineage>
        <taxon>Eukaryota</taxon>
        <taxon>Fungi</taxon>
        <taxon>Dikarya</taxon>
        <taxon>Ascomycota</taxon>
        <taxon>Pezizomycotina</taxon>
        <taxon>Sordariomycetes</taxon>
        <taxon>Hypocreomycetidae</taxon>
        <taxon>Hypocreales</taxon>
        <taxon>Nectriaceae</taxon>
        <taxon>Fusarium</taxon>
    </lineage>
</organism>
<dbReference type="GeneID" id="37255346"/>
<dbReference type="KEGG" id="fvn:FVRRES_03706"/>
<dbReference type="OrthoDB" id="10552956at2759"/>
<dbReference type="InterPro" id="IPR001878">
    <property type="entry name" value="Znf_CCHC"/>
</dbReference>
<evidence type="ECO:0000256" key="1">
    <source>
        <dbReference type="PROSITE-ProRule" id="PRU00047"/>
    </source>
</evidence>
<sequence length="147" mass="17084">MAQRISGSVSFDEEFAQFMAAREEAKKIKKEEEEEEEEEDKKRKPKDQGGRDAVKCYHCQRIGHKAHECYERENQRQADRVDGFNLAYVTINPCLDALDLGLAAEQKKTKDAEKRAEKAEKKVKEQGEKIAYIEYFLRKLPARLTTE</sequence>
<protein>
    <recommendedName>
        <fullName evidence="4">CCHC-type domain-containing protein</fullName>
    </recommendedName>
</protein>
<proteinExistence type="predicted"/>
<feature type="domain" description="CCHC-type" evidence="4">
    <location>
        <begin position="55"/>
        <end position="69"/>
    </location>
</feature>
<keyword evidence="1" id="KW-0862">Zinc</keyword>
<dbReference type="Proteomes" id="UP000245910">
    <property type="component" value="Chromosome I"/>
</dbReference>
<dbReference type="RefSeq" id="XP_025590910.1">
    <property type="nucleotide sequence ID" value="XM_025731935.1"/>
</dbReference>
<evidence type="ECO:0000259" key="4">
    <source>
        <dbReference type="PROSITE" id="PS50158"/>
    </source>
</evidence>
<keyword evidence="1" id="KW-0863">Zinc-finger</keyword>
<evidence type="ECO:0000313" key="5">
    <source>
        <dbReference type="EMBL" id="CEI67194.1"/>
    </source>
</evidence>